<organism evidence="2 3">
    <name type="scientific">Metabacillus flavus</name>
    <dbReference type="NCBI Taxonomy" id="2823519"/>
    <lineage>
        <taxon>Bacteria</taxon>
        <taxon>Bacillati</taxon>
        <taxon>Bacillota</taxon>
        <taxon>Bacilli</taxon>
        <taxon>Bacillales</taxon>
        <taxon>Bacillaceae</taxon>
        <taxon>Metabacillus</taxon>
    </lineage>
</organism>
<dbReference type="NCBIfam" id="NF005834">
    <property type="entry name" value="PRK07738.1"/>
    <property type="match status" value="1"/>
</dbReference>
<protein>
    <submittedName>
        <fullName evidence="2">Flagellar protein FlaG</fullName>
    </submittedName>
</protein>
<keyword evidence="2" id="KW-0969">Cilium</keyword>
<reference evidence="2 3" key="1">
    <citation type="submission" date="2021-04" db="EMBL/GenBank/DDBJ databases">
        <title>Metabacillus sp. strain KIGAM252 whole genome sequence.</title>
        <authorList>
            <person name="Seo M.-J."/>
            <person name="Cho E.-S."/>
            <person name="Hwang C.Y."/>
            <person name="Yoon D.J."/>
        </authorList>
    </citation>
    <scope>NUCLEOTIDE SEQUENCE [LARGE SCALE GENOMIC DNA]</scope>
    <source>
        <strain evidence="2 3">KIGAM252</strain>
    </source>
</reference>
<evidence type="ECO:0000313" key="3">
    <source>
        <dbReference type="Proteomes" id="UP000682403"/>
    </source>
</evidence>
<dbReference type="InterPro" id="IPR005186">
    <property type="entry name" value="FlaG"/>
</dbReference>
<dbReference type="Proteomes" id="UP000682403">
    <property type="component" value="Unassembled WGS sequence"/>
</dbReference>
<evidence type="ECO:0000313" key="2">
    <source>
        <dbReference type="EMBL" id="MBS2970642.1"/>
    </source>
</evidence>
<keyword evidence="2" id="KW-0282">Flagellum</keyword>
<dbReference type="Pfam" id="PF03646">
    <property type="entry name" value="FlaG"/>
    <property type="match status" value="1"/>
</dbReference>
<evidence type="ECO:0000256" key="1">
    <source>
        <dbReference type="SAM" id="MobiDB-lite"/>
    </source>
</evidence>
<feature type="region of interest" description="Disordered" evidence="1">
    <location>
        <begin position="1"/>
        <end position="23"/>
    </location>
</feature>
<sequence>MAVNSISTQAMPRMQDTEAVKTNPVKDIESAYQVKETPPVSKEKLEKIVESLNEFMAPANTHTEFVLHEKLNEYYVTVVDDVTREVVREIPNKKMLDMYAAMTEFVGLFIDEKS</sequence>
<dbReference type="Gene3D" id="3.30.160.170">
    <property type="entry name" value="FlaG-like"/>
    <property type="match status" value="1"/>
</dbReference>
<dbReference type="RefSeq" id="WP_211561191.1">
    <property type="nucleotide sequence ID" value="NZ_JAGVRK010000001.1"/>
</dbReference>
<dbReference type="SUPFAM" id="SSF160214">
    <property type="entry name" value="FlaG-like"/>
    <property type="match status" value="1"/>
</dbReference>
<name>A0ABS5LIU9_9BACI</name>
<feature type="compositionally biased region" description="Polar residues" evidence="1">
    <location>
        <begin position="1"/>
        <end position="10"/>
    </location>
</feature>
<dbReference type="PANTHER" id="PTHR37166">
    <property type="entry name" value="PROTEIN FLAG"/>
    <property type="match status" value="1"/>
</dbReference>
<proteinExistence type="predicted"/>
<gene>
    <name evidence="2" type="primary">flaG</name>
    <name evidence="2" type="ORF">J9317_18010</name>
</gene>
<dbReference type="InterPro" id="IPR035924">
    <property type="entry name" value="FlaG-like_sf"/>
</dbReference>
<dbReference type="EMBL" id="JAGVRK010000001">
    <property type="protein sequence ID" value="MBS2970642.1"/>
    <property type="molecule type" value="Genomic_DNA"/>
</dbReference>
<accession>A0ABS5LIU9</accession>
<dbReference type="PANTHER" id="PTHR37166:SF1">
    <property type="entry name" value="PROTEIN FLAG"/>
    <property type="match status" value="1"/>
</dbReference>
<keyword evidence="2" id="KW-0966">Cell projection</keyword>
<keyword evidence="3" id="KW-1185">Reference proteome</keyword>
<comment type="caution">
    <text evidence="2">The sequence shown here is derived from an EMBL/GenBank/DDBJ whole genome shotgun (WGS) entry which is preliminary data.</text>
</comment>